<dbReference type="GeneID" id="14874730"/>
<dbReference type="EMBL" id="GL883009">
    <property type="protein sequence ID" value="EGG22566.1"/>
    <property type="molecule type" value="Genomic_DNA"/>
</dbReference>
<dbReference type="RefSeq" id="XP_004360417.1">
    <property type="nucleotide sequence ID" value="XM_004360360.1"/>
</dbReference>
<evidence type="ECO:0000313" key="2">
    <source>
        <dbReference type="Proteomes" id="UP000007797"/>
    </source>
</evidence>
<evidence type="ECO:0000313" key="1">
    <source>
        <dbReference type="EMBL" id="EGG22566.1"/>
    </source>
</evidence>
<name>F4PQA3_CACFS</name>
<proteinExistence type="predicted"/>
<gene>
    <name evidence="1" type="ORF">DFA_04696</name>
</gene>
<organism evidence="1 2">
    <name type="scientific">Cavenderia fasciculata</name>
    <name type="common">Slime mold</name>
    <name type="synonym">Dictyostelium fasciculatum</name>
    <dbReference type="NCBI Taxonomy" id="261658"/>
    <lineage>
        <taxon>Eukaryota</taxon>
        <taxon>Amoebozoa</taxon>
        <taxon>Evosea</taxon>
        <taxon>Eumycetozoa</taxon>
        <taxon>Dictyostelia</taxon>
        <taxon>Acytosteliales</taxon>
        <taxon>Cavenderiaceae</taxon>
        <taxon>Cavenderia</taxon>
    </lineage>
</organism>
<dbReference type="Proteomes" id="UP000007797">
    <property type="component" value="Unassembled WGS sequence"/>
</dbReference>
<sequence length="577" mass="66642">MDDYNRGVLEYTMANRTAQALKRTHQTRTISIYGIGLSDPLNQSELHVNMMLQSEMKQNSLSRDQMCPLHQLSLESGHEPNFVRDDSSRSFNWVTREDSCRWMRTMALLSKRIFAFISTSLFTDIVMDTTADTCVQEFLQNVEKININNAYLVEKVSTIKSLIDLTPNLRSITFNCEVSKSSWLELFRGTTLSTVKSIKFGNAVVMYPVVTGYIGCGREREGFEIGSSLVGQPTSCLTKIVLPHYFDWNGLGQEFKQNLQVISLLYTNDKPRLNAIDFPRLRHVHTQLEGVSIIPENVHKVSYLEDVPLDAINILSTLNISTLRVFKSKKDKKDPEYNKIPTLKKIIIFSKADVDETNVNHLGFDYFGSTYSVQLNQRKLIYLKQQQQQQNETSYNNHNNNNSINIKDNNIVNNIITSTNYNNIILPNSIIQNIIGMTWKLRERCTCVYEKETIQKWVDIGQDILRDEKEIDRFNQMKNNCPTHFSHTTLTQMYRLLTYNLKSSNRSKLQLALINKDIFAYITKNCFPIINLEYYEWLDVPNHANNPYCVAFKHFTTLRANGPKNIFPVYSKTSNSI</sequence>
<protein>
    <submittedName>
        <fullName evidence="1">Uncharacterized protein</fullName>
    </submittedName>
</protein>
<keyword evidence="2" id="KW-1185">Reference proteome</keyword>
<dbReference type="KEGG" id="dfa:DFA_04696"/>
<dbReference type="AlphaFoldDB" id="F4PQA3"/>
<accession>F4PQA3</accession>
<reference evidence="2" key="1">
    <citation type="journal article" date="2011" name="Genome Res.">
        <title>Phylogeny-wide analysis of social amoeba genomes highlights ancient origins for complex intercellular communication.</title>
        <authorList>
            <person name="Heidel A.J."/>
            <person name="Lawal H.M."/>
            <person name="Felder M."/>
            <person name="Schilde C."/>
            <person name="Helps N.R."/>
            <person name="Tunggal B."/>
            <person name="Rivero F."/>
            <person name="John U."/>
            <person name="Schleicher M."/>
            <person name="Eichinger L."/>
            <person name="Platzer M."/>
            <person name="Noegel A.A."/>
            <person name="Schaap P."/>
            <person name="Gloeckner G."/>
        </authorList>
    </citation>
    <scope>NUCLEOTIDE SEQUENCE [LARGE SCALE GENOMIC DNA]</scope>
    <source>
        <strain evidence="2">SH3</strain>
    </source>
</reference>